<organism evidence="2 3">
    <name type="scientific">Gynuella sunshinyii YC6258</name>
    <dbReference type="NCBI Taxonomy" id="1445510"/>
    <lineage>
        <taxon>Bacteria</taxon>
        <taxon>Pseudomonadati</taxon>
        <taxon>Pseudomonadota</taxon>
        <taxon>Gammaproteobacteria</taxon>
        <taxon>Oceanospirillales</taxon>
        <taxon>Saccharospirillaceae</taxon>
        <taxon>Gynuella</taxon>
    </lineage>
</organism>
<sequence length="112" mass="12227">MTKRMRTWVLFIFMAVMLLNTTVQADPVWNPVCGQSIQHTMADVSNMDNKPTSTCISDFGCDMAVAGHCQISGLNSAGLSFIPFSNYEFFPLLTPATATGFSSLNTPPPIIF</sequence>
<keyword evidence="3" id="KW-1185">Reference proteome</keyword>
<dbReference type="Proteomes" id="UP000032266">
    <property type="component" value="Chromosome"/>
</dbReference>
<dbReference type="EMBL" id="CP007142">
    <property type="protein sequence ID" value="AJQ97455.1"/>
    <property type="molecule type" value="Genomic_DNA"/>
</dbReference>
<keyword evidence="1" id="KW-0732">Signal</keyword>
<feature type="signal peptide" evidence="1">
    <location>
        <begin position="1"/>
        <end position="25"/>
    </location>
</feature>
<reference evidence="2 3" key="1">
    <citation type="submission" date="2014-01" db="EMBL/GenBank/DDBJ databases">
        <title>Full genme sequencing of cellulolytic bacterium Gynuella sunshinyii YC6258T gen. nov., sp. nov.</title>
        <authorList>
            <person name="Khan H."/>
            <person name="Chung E.J."/>
            <person name="Chung Y.R."/>
        </authorList>
    </citation>
    <scope>NUCLEOTIDE SEQUENCE [LARGE SCALE GENOMIC DNA]</scope>
    <source>
        <strain evidence="2 3">YC6258</strain>
    </source>
</reference>
<protein>
    <recommendedName>
        <fullName evidence="4">Secreted protein</fullName>
    </recommendedName>
</protein>
<gene>
    <name evidence="2" type="ORF">YC6258_05425</name>
</gene>
<evidence type="ECO:0008006" key="4">
    <source>
        <dbReference type="Google" id="ProtNLM"/>
    </source>
</evidence>
<name>A0A0C5VDQ1_9GAMM</name>
<evidence type="ECO:0000313" key="3">
    <source>
        <dbReference type="Proteomes" id="UP000032266"/>
    </source>
</evidence>
<accession>A0A0C5VDQ1</accession>
<proteinExistence type="predicted"/>
<feature type="chain" id="PRO_5002191111" description="Secreted protein" evidence="1">
    <location>
        <begin position="26"/>
        <end position="112"/>
    </location>
</feature>
<dbReference type="AlphaFoldDB" id="A0A0C5VDQ1"/>
<evidence type="ECO:0000256" key="1">
    <source>
        <dbReference type="SAM" id="SignalP"/>
    </source>
</evidence>
<dbReference type="HOGENOM" id="CLU_2142380_0_0_6"/>
<dbReference type="STRING" id="1445510.YC6258_05425"/>
<evidence type="ECO:0000313" key="2">
    <source>
        <dbReference type="EMBL" id="AJQ97455.1"/>
    </source>
</evidence>
<dbReference type="RefSeq" id="WP_044619195.1">
    <property type="nucleotide sequence ID" value="NZ_CP007142.1"/>
</dbReference>
<dbReference type="KEGG" id="gsn:YC6258_05425"/>